<evidence type="ECO:0000259" key="2">
    <source>
        <dbReference type="Pfam" id="PF07110"/>
    </source>
</evidence>
<dbReference type="GO" id="GO:0016491">
    <property type="term" value="F:oxidoreductase activity"/>
    <property type="evidence" value="ECO:0007669"/>
    <property type="project" value="InterPro"/>
</dbReference>
<proteinExistence type="inferred from homology"/>
<evidence type="ECO:0000256" key="1">
    <source>
        <dbReference type="ARBA" id="ARBA00005986"/>
    </source>
</evidence>
<dbReference type="Pfam" id="PF07110">
    <property type="entry name" value="EthD"/>
    <property type="match status" value="1"/>
</dbReference>
<feature type="domain" description="EthD" evidence="2">
    <location>
        <begin position="2"/>
        <end position="89"/>
    </location>
</feature>
<dbReference type="RefSeq" id="XP_007750438.1">
    <property type="nucleotide sequence ID" value="XM_007752248.1"/>
</dbReference>
<dbReference type="GeneID" id="19196365"/>
<protein>
    <recommendedName>
        <fullName evidence="2">EthD domain-containing protein</fullName>
    </recommendedName>
</protein>
<gene>
    <name evidence="3" type="ORF">A1O5_11676</name>
</gene>
<dbReference type="InterPro" id="IPR011008">
    <property type="entry name" value="Dimeric_a/b-barrel"/>
</dbReference>
<dbReference type="EMBL" id="AMGX01000027">
    <property type="protein sequence ID" value="EXJ63355.1"/>
    <property type="molecule type" value="Genomic_DNA"/>
</dbReference>
<dbReference type="Gene3D" id="3.30.70.100">
    <property type="match status" value="1"/>
</dbReference>
<accession>W9WEF2</accession>
<dbReference type="STRING" id="1182543.W9WEF2"/>
<dbReference type="AlphaFoldDB" id="W9WEF2"/>
<sequence>MDEFQDHYENQHVPLVLHSTPTISRYVRNYVKADSTFSNLDSLTTPLCDVVTEAWFDSEADFTKFQLDASRPEVRKLISEDELSFIDRSAIRVFLVRECISTIS</sequence>
<organism evidence="3 4">
    <name type="scientific">Cladophialophora psammophila CBS 110553</name>
    <dbReference type="NCBI Taxonomy" id="1182543"/>
    <lineage>
        <taxon>Eukaryota</taxon>
        <taxon>Fungi</taxon>
        <taxon>Dikarya</taxon>
        <taxon>Ascomycota</taxon>
        <taxon>Pezizomycotina</taxon>
        <taxon>Eurotiomycetes</taxon>
        <taxon>Chaetothyriomycetidae</taxon>
        <taxon>Chaetothyriales</taxon>
        <taxon>Herpotrichiellaceae</taxon>
        <taxon>Cladophialophora</taxon>
    </lineage>
</organism>
<comment type="similarity">
    <text evidence="1">Belongs to the tpcK family.</text>
</comment>
<dbReference type="Proteomes" id="UP000019471">
    <property type="component" value="Unassembled WGS sequence"/>
</dbReference>
<name>W9WEF2_9EURO</name>
<reference evidence="3 4" key="1">
    <citation type="submission" date="2013-03" db="EMBL/GenBank/DDBJ databases">
        <title>The Genome Sequence of Cladophialophora psammophila CBS 110553.</title>
        <authorList>
            <consortium name="The Broad Institute Genomics Platform"/>
            <person name="Cuomo C."/>
            <person name="de Hoog S."/>
            <person name="Gorbushina A."/>
            <person name="Walker B."/>
            <person name="Young S.K."/>
            <person name="Zeng Q."/>
            <person name="Gargeya S."/>
            <person name="Fitzgerald M."/>
            <person name="Haas B."/>
            <person name="Abouelleil A."/>
            <person name="Allen A.W."/>
            <person name="Alvarado L."/>
            <person name="Arachchi H.M."/>
            <person name="Berlin A.M."/>
            <person name="Chapman S.B."/>
            <person name="Gainer-Dewar J."/>
            <person name="Goldberg J."/>
            <person name="Griggs A."/>
            <person name="Gujja S."/>
            <person name="Hansen M."/>
            <person name="Howarth C."/>
            <person name="Imamovic A."/>
            <person name="Ireland A."/>
            <person name="Larimer J."/>
            <person name="McCowan C."/>
            <person name="Murphy C."/>
            <person name="Pearson M."/>
            <person name="Poon T.W."/>
            <person name="Priest M."/>
            <person name="Roberts A."/>
            <person name="Saif S."/>
            <person name="Shea T."/>
            <person name="Sisk P."/>
            <person name="Sykes S."/>
            <person name="Wortman J."/>
            <person name="Nusbaum C."/>
            <person name="Birren B."/>
        </authorList>
    </citation>
    <scope>NUCLEOTIDE SEQUENCE [LARGE SCALE GENOMIC DNA]</scope>
    <source>
        <strain evidence="3 4">CBS 110553</strain>
    </source>
</reference>
<dbReference type="SUPFAM" id="SSF54909">
    <property type="entry name" value="Dimeric alpha+beta barrel"/>
    <property type="match status" value="1"/>
</dbReference>
<dbReference type="OrthoDB" id="4131992at2759"/>
<keyword evidence="4" id="KW-1185">Reference proteome</keyword>
<comment type="caution">
    <text evidence="3">The sequence shown here is derived from an EMBL/GenBank/DDBJ whole genome shotgun (WGS) entry which is preliminary data.</text>
</comment>
<dbReference type="HOGENOM" id="CLU_115019_2_1_1"/>
<dbReference type="InterPro" id="IPR009799">
    <property type="entry name" value="EthD_dom"/>
</dbReference>
<evidence type="ECO:0000313" key="4">
    <source>
        <dbReference type="Proteomes" id="UP000019471"/>
    </source>
</evidence>
<evidence type="ECO:0000313" key="3">
    <source>
        <dbReference type="EMBL" id="EXJ63355.1"/>
    </source>
</evidence>